<organism evidence="1 2">
    <name type="scientific">Limosa lapponica baueri</name>
    <dbReference type="NCBI Taxonomy" id="1758121"/>
    <lineage>
        <taxon>Eukaryota</taxon>
        <taxon>Metazoa</taxon>
        <taxon>Chordata</taxon>
        <taxon>Craniata</taxon>
        <taxon>Vertebrata</taxon>
        <taxon>Euteleostomi</taxon>
        <taxon>Archelosauria</taxon>
        <taxon>Archosauria</taxon>
        <taxon>Dinosauria</taxon>
        <taxon>Saurischia</taxon>
        <taxon>Theropoda</taxon>
        <taxon>Coelurosauria</taxon>
        <taxon>Aves</taxon>
        <taxon>Neognathae</taxon>
        <taxon>Neoaves</taxon>
        <taxon>Charadriiformes</taxon>
        <taxon>Scolopacidae</taxon>
        <taxon>Limosa</taxon>
    </lineage>
</organism>
<keyword evidence="2" id="KW-1185">Reference proteome</keyword>
<dbReference type="Proteomes" id="UP000233556">
    <property type="component" value="Unassembled WGS sequence"/>
</dbReference>
<reference evidence="2" key="1">
    <citation type="submission" date="2017-11" db="EMBL/GenBank/DDBJ databases">
        <authorList>
            <person name="Lima N.C."/>
            <person name="Parody-Merino A.M."/>
            <person name="Battley P.F."/>
            <person name="Fidler A.E."/>
            <person name="Prosdocimi F."/>
        </authorList>
    </citation>
    <scope>NUCLEOTIDE SEQUENCE [LARGE SCALE GENOMIC DNA]</scope>
</reference>
<gene>
    <name evidence="1" type="ORF">llap_3372</name>
</gene>
<reference evidence="2" key="2">
    <citation type="submission" date="2017-12" db="EMBL/GenBank/DDBJ databases">
        <title>Genome sequence of the Bar-tailed Godwit (Limosa lapponica baueri).</title>
        <authorList>
            <person name="Lima N.C.B."/>
            <person name="Parody-Merino A.M."/>
            <person name="Battley P.F."/>
            <person name="Fidler A.E."/>
            <person name="Prosdocimi F."/>
        </authorList>
    </citation>
    <scope>NUCLEOTIDE SEQUENCE [LARGE SCALE GENOMIC DNA]</scope>
</reference>
<dbReference type="EMBL" id="KZ505716">
    <property type="protein sequence ID" value="PKU46304.1"/>
    <property type="molecule type" value="Genomic_DNA"/>
</dbReference>
<evidence type="ECO:0000313" key="1">
    <source>
        <dbReference type="EMBL" id="PKU46304.1"/>
    </source>
</evidence>
<dbReference type="PANTHER" id="PTHR33332">
    <property type="entry name" value="REVERSE TRANSCRIPTASE DOMAIN-CONTAINING PROTEIN"/>
    <property type="match status" value="1"/>
</dbReference>
<proteinExistence type="predicted"/>
<dbReference type="OrthoDB" id="276744at2759"/>
<accession>A0A2I0UJS5</accession>
<dbReference type="AlphaFoldDB" id="A0A2I0UJS5"/>
<evidence type="ECO:0000313" key="2">
    <source>
        <dbReference type="Proteomes" id="UP000233556"/>
    </source>
</evidence>
<protein>
    <submittedName>
        <fullName evidence="1">Uncharacterized protein</fullName>
    </submittedName>
</protein>
<name>A0A2I0UJS5_LIMLA</name>
<sequence>MASRSREVILTLYSSLVRLHLEYRVELWSPQHKRDMNELDHMQGRAMKMIRGLEHLSCEAGSVHPGEEKTPGRPYSSFPVLKGDLQERWGGTHYQGDSDRMWGNSFKLKPSRFRLDIRKKFFTVRVVRHWNRLLREVADAPSLEVFKSRMH</sequence>